<sequence length="196" mass="21170">MQFFYRTVILGFALTAALRAADEVEVPPWSIGTISTETGMLWQIGTGTPLSYRLVPTQIAWRSGAIVSHAFANGSRVVLRHRFGLIGTWVQQGPESFYAGLTASPSIEWWDKSGTWALYAGSGGGAGVIDSRGVRGGQGQDFTFNWFIRGGVERVVSRNYTVTAGILYQHMSNGGQTDPNPGIDALGFTLGVSRSY</sequence>
<dbReference type="GO" id="GO:0016787">
    <property type="term" value="F:hydrolase activity"/>
    <property type="evidence" value="ECO:0007669"/>
    <property type="project" value="UniProtKB-KW"/>
</dbReference>
<accession>A0AAE9ZW28</accession>
<reference evidence="2" key="1">
    <citation type="submission" date="2023-03" db="EMBL/GenBank/DDBJ databases">
        <title>Lomoglobus Profundus gen. nov., sp. nov., a novel member of the phylum Verrucomicrobia, isolated from deep-marine sediment of South China Sea.</title>
        <authorList>
            <person name="Ahmad T."/>
            <person name="Ishaq S.E."/>
            <person name="Wang F."/>
        </authorList>
    </citation>
    <scope>NUCLEOTIDE SEQUENCE</scope>
    <source>
        <strain evidence="2">LMO-M01</strain>
    </source>
</reference>
<feature type="chain" id="PRO_5041935984" evidence="1">
    <location>
        <begin position="21"/>
        <end position="196"/>
    </location>
</feature>
<dbReference type="EMBL" id="CP119075">
    <property type="protein sequence ID" value="WED64466.1"/>
    <property type="molecule type" value="Genomic_DNA"/>
</dbReference>
<evidence type="ECO:0000256" key="1">
    <source>
        <dbReference type="SAM" id="SignalP"/>
    </source>
</evidence>
<keyword evidence="2" id="KW-0378">Hydrolase</keyword>
<dbReference type="Proteomes" id="UP001218638">
    <property type="component" value="Chromosome"/>
</dbReference>
<organism evidence="2 3">
    <name type="scientific">Synoicihabitans lomoniglobus</name>
    <dbReference type="NCBI Taxonomy" id="2909285"/>
    <lineage>
        <taxon>Bacteria</taxon>
        <taxon>Pseudomonadati</taxon>
        <taxon>Verrucomicrobiota</taxon>
        <taxon>Opitutia</taxon>
        <taxon>Opitutales</taxon>
        <taxon>Opitutaceae</taxon>
        <taxon>Synoicihabitans</taxon>
    </lineage>
</organism>
<protein>
    <submittedName>
        <fullName evidence="2">Acyloxyacyl hydrolase</fullName>
    </submittedName>
</protein>
<keyword evidence="3" id="KW-1185">Reference proteome</keyword>
<feature type="signal peptide" evidence="1">
    <location>
        <begin position="1"/>
        <end position="20"/>
    </location>
</feature>
<dbReference type="Pfam" id="PF09411">
    <property type="entry name" value="PagL"/>
    <property type="match status" value="1"/>
</dbReference>
<evidence type="ECO:0000313" key="2">
    <source>
        <dbReference type="EMBL" id="WED64466.1"/>
    </source>
</evidence>
<dbReference type="RefSeq" id="WP_330930901.1">
    <property type="nucleotide sequence ID" value="NZ_CP119075.1"/>
</dbReference>
<dbReference type="SUPFAM" id="SSF56925">
    <property type="entry name" value="OMPA-like"/>
    <property type="match status" value="1"/>
</dbReference>
<gene>
    <name evidence="2" type="ORF">PXH66_19170</name>
</gene>
<name>A0AAE9ZW28_9BACT</name>
<proteinExistence type="predicted"/>
<dbReference type="KEGG" id="slom:PXH66_19170"/>
<dbReference type="Gene3D" id="2.40.160.20">
    <property type="match status" value="1"/>
</dbReference>
<evidence type="ECO:0000313" key="3">
    <source>
        <dbReference type="Proteomes" id="UP001218638"/>
    </source>
</evidence>
<dbReference type="InterPro" id="IPR011250">
    <property type="entry name" value="OMP/PagP_B-barrel"/>
</dbReference>
<dbReference type="InterPro" id="IPR018550">
    <property type="entry name" value="Lipid-A_deacylase-rel"/>
</dbReference>
<keyword evidence="1" id="KW-0732">Signal</keyword>
<dbReference type="AlphaFoldDB" id="A0AAE9ZW28"/>